<dbReference type="InterPro" id="IPR018365">
    <property type="entry name" value="Cell_cycle_FtsW-rel_CS"/>
</dbReference>
<dbReference type="GO" id="GO:0032153">
    <property type="term" value="C:cell division site"/>
    <property type="evidence" value="ECO:0007669"/>
    <property type="project" value="TreeGrafter"/>
</dbReference>
<evidence type="ECO:0000313" key="8">
    <source>
        <dbReference type="Proteomes" id="UP000230731"/>
    </source>
</evidence>
<dbReference type="GO" id="GO:0015648">
    <property type="term" value="F:lipid-linked peptidoglycan transporter activity"/>
    <property type="evidence" value="ECO:0007669"/>
    <property type="project" value="TreeGrafter"/>
</dbReference>
<evidence type="ECO:0000256" key="2">
    <source>
        <dbReference type="ARBA" id="ARBA00022692"/>
    </source>
</evidence>
<evidence type="ECO:0000313" key="7">
    <source>
        <dbReference type="EMBL" id="PIT98333.1"/>
    </source>
</evidence>
<dbReference type="PANTHER" id="PTHR30474">
    <property type="entry name" value="CELL CYCLE PROTEIN"/>
    <property type="match status" value="1"/>
</dbReference>
<dbReference type="PROSITE" id="PS00428">
    <property type="entry name" value="FTSW_RODA_SPOVE"/>
    <property type="match status" value="1"/>
</dbReference>
<feature type="transmembrane region" description="Helical" evidence="6">
    <location>
        <begin position="158"/>
        <end position="175"/>
    </location>
</feature>
<proteinExistence type="predicted"/>
<feature type="transmembrane region" description="Helical" evidence="6">
    <location>
        <begin position="12"/>
        <end position="31"/>
    </location>
</feature>
<feature type="transmembrane region" description="Helical" evidence="6">
    <location>
        <begin position="182"/>
        <end position="200"/>
    </location>
</feature>
<evidence type="ECO:0000256" key="3">
    <source>
        <dbReference type="ARBA" id="ARBA00022960"/>
    </source>
</evidence>
<name>A0A2M6WZU7_9BACT</name>
<dbReference type="GO" id="GO:0008360">
    <property type="term" value="P:regulation of cell shape"/>
    <property type="evidence" value="ECO:0007669"/>
    <property type="project" value="UniProtKB-KW"/>
</dbReference>
<keyword evidence="5 6" id="KW-0472">Membrane</keyword>
<dbReference type="GO" id="GO:0005886">
    <property type="term" value="C:plasma membrane"/>
    <property type="evidence" value="ECO:0007669"/>
    <property type="project" value="TreeGrafter"/>
</dbReference>
<dbReference type="InterPro" id="IPR001182">
    <property type="entry name" value="FtsW/RodA"/>
</dbReference>
<evidence type="ECO:0000256" key="1">
    <source>
        <dbReference type="ARBA" id="ARBA00004141"/>
    </source>
</evidence>
<feature type="transmembrane region" description="Helical" evidence="6">
    <location>
        <begin position="43"/>
        <end position="64"/>
    </location>
</feature>
<dbReference type="Pfam" id="PF01098">
    <property type="entry name" value="FTSW_RODA_SPOVE"/>
    <property type="match status" value="1"/>
</dbReference>
<feature type="transmembrane region" description="Helical" evidence="6">
    <location>
        <begin position="113"/>
        <end position="128"/>
    </location>
</feature>
<keyword evidence="4 6" id="KW-1133">Transmembrane helix</keyword>
<evidence type="ECO:0000256" key="4">
    <source>
        <dbReference type="ARBA" id="ARBA00022989"/>
    </source>
</evidence>
<protein>
    <submittedName>
        <fullName evidence="7">Rod shape-determining protein RodA</fullName>
    </submittedName>
</protein>
<feature type="transmembrane region" description="Helical" evidence="6">
    <location>
        <begin position="301"/>
        <end position="320"/>
    </location>
</feature>
<comment type="caution">
    <text evidence="7">The sequence shown here is derived from an EMBL/GenBank/DDBJ whole genome shotgun (WGS) entry which is preliminary data.</text>
</comment>
<feature type="transmembrane region" description="Helical" evidence="6">
    <location>
        <begin position="71"/>
        <end position="93"/>
    </location>
</feature>
<feature type="transmembrane region" description="Helical" evidence="6">
    <location>
        <begin position="268"/>
        <end position="289"/>
    </location>
</feature>
<evidence type="ECO:0000256" key="5">
    <source>
        <dbReference type="ARBA" id="ARBA00023136"/>
    </source>
</evidence>
<reference evidence="8" key="1">
    <citation type="submission" date="2017-09" db="EMBL/GenBank/DDBJ databases">
        <title>Depth-based differentiation of microbial function through sediment-hosted aquifers and enrichment of novel symbionts in the deep terrestrial subsurface.</title>
        <authorList>
            <person name="Probst A.J."/>
            <person name="Ladd B."/>
            <person name="Jarett J.K."/>
            <person name="Geller-Mcgrath D.E."/>
            <person name="Sieber C.M.K."/>
            <person name="Emerson J.B."/>
            <person name="Anantharaman K."/>
            <person name="Thomas B.C."/>
            <person name="Malmstrom R."/>
            <person name="Stieglmeier M."/>
            <person name="Klingl A."/>
            <person name="Woyke T."/>
            <person name="Ryan C.M."/>
            <person name="Banfield J.F."/>
        </authorList>
    </citation>
    <scope>NUCLEOTIDE SEQUENCE [LARGE SCALE GENOMIC DNA]</scope>
</reference>
<feature type="transmembrane region" description="Helical" evidence="6">
    <location>
        <begin position="332"/>
        <end position="352"/>
    </location>
</feature>
<dbReference type="NCBIfam" id="TIGR02210">
    <property type="entry name" value="rodA_shape"/>
    <property type="match status" value="1"/>
</dbReference>
<dbReference type="AlphaFoldDB" id="A0A2M6WZU7"/>
<dbReference type="GO" id="GO:0051301">
    <property type="term" value="P:cell division"/>
    <property type="evidence" value="ECO:0007669"/>
    <property type="project" value="InterPro"/>
</dbReference>
<evidence type="ECO:0000256" key="6">
    <source>
        <dbReference type="SAM" id="Phobius"/>
    </source>
</evidence>
<keyword evidence="3" id="KW-0133">Cell shape</keyword>
<dbReference type="Proteomes" id="UP000230731">
    <property type="component" value="Unassembled WGS sequence"/>
</dbReference>
<dbReference type="PANTHER" id="PTHR30474:SF14">
    <property type="entry name" value="CELL CYCLE PROTEIN"/>
    <property type="match status" value="1"/>
</dbReference>
<keyword evidence="2 6" id="KW-0812">Transmembrane</keyword>
<comment type="subcellular location">
    <subcellularLocation>
        <location evidence="1">Membrane</location>
        <topology evidence="1">Multi-pass membrane protein</topology>
    </subcellularLocation>
</comment>
<dbReference type="InterPro" id="IPR011923">
    <property type="entry name" value="RodA/MrdB"/>
</dbReference>
<dbReference type="EMBL" id="PEZP01000015">
    <property type="protein sequence ID" value="PIT98333.1"/>
    <property type="molecule type" value="Genomic_DNA"/>
</dbReference>
<gene>
    <name evidence="7" type="ORF">COT71_01320</name>
</gene>
<organism evidence="7 8">
    <name type="scientific">Candidatus Andersenbacteria bacterium CG10_big_fil_rev_8_21_14_0_10_54_11</name>
    <dbReference type="NCBI Taxonomy" id="1974485"/>
    <lineage>
        <taxon>Bacteria</taxon>
        <taxon>Candidatus Anderseniibacteriota</taxon>
    </lineage>
</organism>
<sequence length="373" mass="39622">MMRLGNFRATDWVLTGTAVLLVLLGMAMVLSTTSDKDLVSARLVRQMLAAVLGLGAYTAVSLFPYHRWRRYVPLIFAASVAALFATSQIAPIIRGTASRLQIGGGLQVQPSEFVKISIVCILAWYFAGRPATGKTIVVSGLLTTLAAGLIILEPDLGAAALLVGAWAGLIIYLGVPWRTISILAAIAAIAALAAWQTSLADYQKQRVLTFLNPAADPLGAGYNVTQSLVALGSGGLFGRGLGHGPQSQLNFLPEQHTDFIVASIGEELGFIGIILLLALYSVLLWRIYAIARETGDPFGKYLAVGVYLLLLGGLFINAGMNMGLLPVTGIPLPLVSYGGSSLVSTFILLGIVQSVRMHSTWVRTPPKELEYVA</sequence>
<accession>A0A2M6WZU7</accession>
<feature type="transmembrane region" description="Helical" evidence="6">
    <location>
        <begin position="135"/>
        <end position="152"/>
    </location>
</feature>